<dbReference type="InterPro" id="IPR008571">
    <property type="entry name" value="HerA-like"/>
</dbReference>
<feature type="region of interest" description="Disordered" evidence="1">
    <location>
        <begin position="262"/>
        <end position="296"/>
    </location>
</feature>
<feature type="domain" description="Helicase HerA central" evidence="2">
    <location>
        <begin position="562"/>
        <end position="775"/>
    </location>
</feature>
<accession>A0ABD5A401</accession>
<evidence type="ECO:0000313" key="3">
    <source>
        <dbReference type="EMBL" id="MDP2487702.1"/>
    </source>
</evidence>
<comment type="caution">
    <text evidence="3">The sequence shown here is derived from an EMBL/GenBank/DDBJ whole genome shotgun (WGS) entry which is preliminary data.</text>
</comment>
<protein>
    <submittedName>
        <fullName evidence="3">ATP-binding protein</fullName>
    </submittedName>
</protein>
<keyword evidence="3" id="KW-0067">ATP-binding</keyword>
<dbReference type="PANTHER" id="PTHR42957">
    <property type="entry name" value="HELICASE MJ1565-RELATED"/>
    <property type="match status" value="1"/>
</dbReference>
<evidence type="ECO:0000256" key="1">
    <source>
        <dbReference type="SAM" id="MobiDB-lite"/>
    </source>
</evidence>
<keyword evidence="3" id="KW-0547">Nucleotide-binding</keyword>
<dbReference type="GO" id="GO:0005524">
    <property type="term" value="F:ATP binding"/>
    <property type="evidence" value="ECO:0007669"/>
    <property type="project" value="UniProtKB-KW"/>
</dbReference>
<dbReference type="InterPro" id="IPR002789">
    <property type="entry name" value="HerA_central"/>
</dbReference>
<feature type="compositionally biased region" description="Low complexity" evidence="1">
    <location>
        <begin position="262"/>
        <end position="292"/>
    </location>
</feature>
<dbReference type="Proteomes" id="UP001177883">
    <property type="component" value="Unassembled WGS sequence"/>
</dbReference>
<dbReference type="RefSeq" id="WP_198594440.1">
    <property type="nucleotide sequence ID" value="NZ_JAUYVK010000001.1"/>
</dbReference>
<feature type="region of interest" description="Disordered" evidence="1">
    <location>
        <begin position="339"/>
        <end position="390"/>
    </location>
</feature>
<dbReference type="SUPFAM" id="SSF52540">
    <property type="entry name" value="P-loop containing nucleoside triphosphate hydrolases"/>
    <property type="match status" value="1"/>
</dbReference>
<organism evidence="3 4">
    <name type="scientific">Vibrio splendidus</name>
    <dbReference type="NCBI Taxonomy" id="29497"/>
    <lineage>
        <taxon>Bacteria</taxon>
        <taxon>Pseudomonadati</taxon>
        <taxon>Pseudomonadota</taxon>
        <taxon>Gammaproteobacteria</taxon>
        <taxon>Vibrionales</taxon>
        <taxon>Vibrionaceae</taxon>
        <taxon>Vibrio</taxon>
    </lineage>
</organism>
<evidence type="ECO:0000313" key="4">
    <source>
        <dbReference type="Proteomes" id="UP001177883"/>
    </source>
</evidence>
<sequence>MNHSITEMEHSSSQTELLPAQQDALTTLSTAHALVNKSYLAELKHYDVLQVENQQSVPLNRGGDVRIFSVERLVQENKQSVLESTTAAYTALGAAGYTVFLFLKSNGKETLLYIGTRGEPGKMLGQNSGDLLQETFKGHFPGSKLAPLNGTDVDTLLDELSADNSCKTVTAVSSVPGLSTEDQTHFMQGLERFIDAAENRTYEGLILAEPVSMQALNTVRTGYEQVATQLSSLSKRQYSYGIQDSDAVNLSISEGLSHSLGESLGLTETTGTSESTTTSTSHSHTTNESKSSPNKKDRVIGMGAMAIGSAVGSLAGPLGFMVGGQVGGQVASMFQTTDTVGTSHSTSTSESNSYSTNQSMATSATTTQTDTASTTNTRGLTQTQGSTRQVSFETTDKSILSMLEKVDHHLSRINEAKSHGGWLSTAYFVSDSAASSEALSSIFLGLTRGTQSSMEDFALTTWAGKKANAITQWLGQLMHPRLEPSFVGNAQIPYLTPATLVSSKEMALQLSLPRRSTSTVVVQETAAFGRKVQTLNADVANTNSRTISLGQIRHLWTDLPQTVELDLDQLTSHTLITGSTGSGKSNTVYTILEQAIQQDIPFLVIEPAKGEYKHVFGNRQNVRVLGTNDRFTELLKINPFSFPKQTHVLEHVDRLIEVFNVCWPMYAAMPAILKDAVLRSYEACGWDLRDSTSICSLRLFPTFTDLLIQLETVISQSAYSDEMKSNYTGALVTRVRSLVNGLNGQIFAADEISNEELFDHNVIIDLSRIGSQETKSLLMGLLVIRLGEFRAEHMLMNQPLKHITVLEEAHHILRATPSSNGAEGGSVAEKSVEMLSNAIAEMRTYGEGFIIADQSPSAVHISAIRNTNTKILMRLPDEADRLLAGKSAALTDEQVDELARLPKGVAVVYQNEWLEAVLCKVNYFGTDSQPFKYTARSAEAWQESTFRSRLLDWLLSPRCQQQTKVSAECLLKELNISSLPTQVKVDVITCMHQLKKNGLLPIHKDDNFMTLSKLAKAVLECEEELNTMIVESSDIAQFHNSVTQFILGKVGSASNAMALTIAQCLLKTLVIKGEEYVQLYAAWNNHITKETS</sequence>
<proteinExistence type="predicted"/>
<dbReference type="Pfam" id="PF01935">
    <property type="entry name" value="DUF87"/>
    <property type="match status" value="1"/>
</dbReference>
<feature type="compositionally biased region" description="Low complexity" evidence="1">
    <location>
        <begin position="339"/>
        <end position="377"/>
    </location>
</feature>
<name>A0ABD5A401_VIBSP</name>
<gene>
    <name evidence="3" type="ORF">Q8W38_00045</name>
</gene>
<dbReference type="EMBL" id="JAUYVK010000001">
    <property type="protein sequence ID" value="MDP2487702.1"/>
    <property type="molecule type" value="Genomic_DNA"/>
</dbReference>
<dbReference type="InterPro" id="IPR027417">
    <property type="entry name" value="P-loop_NTPase"/>
</dbReference>
<feature type="compositionally biased region" description="Polar residues" evidence="1">
    <location>
        <begin position="378"/>
        <end position="390"/>
    </location>
</feature>
<dbReference type="AlphaFoldDB" id="A0ABD5A401"/>
<evidence type="ECO:0000259" key="2">
    <source>
        <dbReference type="Pfam" id="PF01935"/>
    </source>
</evidence>
<dbReference type="PANTHER" id="PTHR42957:SF1">
    <property type="entry name" value="HELICASE MJ1565-RELATED"/>
    <property type="match status" value="1"/>
</dbReference>
<dbReference type="Gene3D" id="3.40.50.300">
    <property type="entry name" value="P-loop containing nucleotide triphosphate hydrolases"/>
    <property type="match status" value="2"/>
</dbReference>
<reference evidence="3" key="1">
    <citation type="submission" date="2023-07" db="EMBL/GenBank/DDBJ databases">
        <title>Genome content predicts the carbon catabolic preferences of heterotrophic bacteria.</title>
        <authorList>
            <person name="Gralka M."/>
        </authorList>
    </citation>
    <scope>NUCLEOTIDE SEQUENCE</scope>
    <source>
        <strain evidence="3">6E03</strain>
    </source>
</reference>